<evidence type="ECO:0000313" key="2">
    <source>
        <dbReference type="EMBL" id="CAH1393399.1"/>
    </source>
</evidence>
<dbReference type="Proteomes" id="UP001152798">
    <property type="component" value="Chromosome 2"/>
</dbReference>
<dbReference type="OrthoDB" id="6605540at2759"/>
<evidence type="ECO:0000313" key="3">
    <source>
        <dbReference type="Proteomes" id="UP001152798"/>
    </source>
</evidence>
<protein>
    <submittedName>
        <fullName evidence="2">Uncharacterized protein</fullName>
    </submittedName>
</protein>
<keyword evidence="3" id="KW-1185">Reference proteome</keyword>
<dbReference type="SUPFAM" id="SSF57903">
    <property type="entry name" value="FYVE/PHD zinc finger"/>
    <property type="match status" value="1"/>
</dbReference>
<proteinExistence type="predicted"/>
<keyword evidence="1" id="KW-0812">Transmembrane</keyword>
<reference evidence="2" key="1">
    <citation type="submission" date="2022-01" db="EMBL/GenBank/DDBJ databases">
        <authorList>
            <person name="King R."/>
        </authorList>
    </citation>
    <scope>NUCLEOTIDE SEQUENCE</scope>
</reference>
<dbReference type="EMBL" id="OV725078">
    <property type="protein sequence ID" value="CAH1393399.1"/>
    <property type="molecule type" value="Genomic_DNA"/>
</dbReference>
<dbReference type="InterPro" id="IPR011011">
    <property type="entry name" value="Znf_FYVE_PHD"/>
</dbReference>
<name>A0A9P0E3U9_NEZVI</name>
<gene>
    <name evidence="2" type="ORF">NEZAVI_LOCUS4078</name>
</gene>
<keyword evidence="1" id="KW-0472">Membrane</keyword>
<accession>A0A9P0E3U9</accession>
<organism evidence="2 3">
    <name type="scientific">Nezara viridula</name>
    <name type="common">Southern green stink bug</name>
    <name type="synonym">Cimex viridulus</name>
    <dbReference type="NCBI Taxonomy" id="85310"/>
    <lineage>
        <taxon>Eukaryota</taxon>
        <taxon>Metazoa</taxon>
        <taxon>Ecdysozoa</taxon>
        <taxon>Arthropoda</taxon>
        <taxon>Hexapoda</taxon>
        <taxon>Insecta</taxon>
        <taxon>Pterygota</taxon>
        <taxon>Neoptera</taxon>
        <taxon>Paraneoptera</taxon>
        <taxon>Hemiptera</taxon>
        <taxon>Heteroptera</taxon>
        <taxon>Panheteroptera</taxon>
        <taxon>Pentatomomorpha</taxon>
        <taxon>Pentatomoidea</taxon>
        <taxon>Pentatomidae</taxon>
        <taxon>Pentatominae</taxon>
        <taxon>Nezara</taxon>
    </lineage>
</organism>
<sequence>MLLEFICVALFSVIGAAVYVLFVTSLTWVVELRASIINSDTKSRNGAVICHTCGTNFMENCTVEDGKCQICGRKLCSRCGLEWICPLCNKKRTERENKISTDLNDQEILAAAKIMKVLKMKGYSSESVQGINKQACIKQNHINHILESSYTNDFGGKDVIFPEYGVNLPIEPAKKCESEHSLKINNWEGNWLFKKKGDTEVFKPLAMFVPSPKQSSKAQIGGVDIDDLSDLSECSDSELDKILY</sequence>
<evidence type="ECO:0000256" key="1">
    <source>
        <dbReference type="SAM" id="Phobius"/>
    </source>
</evidence>
<dbReference type="AlphaFoldDB" id="A0A9P0E3U9"/>
<keyword evidence="1" id="KW-1133">Transmembrane helix</keyword>
<feature type="transmembrane region" description="Helical" evidence="1">
    <location>
        <begin position="7"/>
        <end position="30"/>
    </location>
</feature>